<accession>A0A0F9L8C1</accession>
<proteinExistence type="predicted"/>
<organism evidence="1">
    <name type="scientific">marine sediment metagenome</name>
    <dbReference type="NCBI Taxonomy" id="412755"/>
    <lineage>
        <taxon>unclassified sequences</taxon>
        <taxon>metagenomes</taxon>
        <taxon>ecological metagenomes</taxon>
    </lineage>
</organism>
<comment type="caution">
    <text evidence="1">The sequence shown here is derived from an EMBL/GenBank/DDBJ whole genome shotgun (WGS) entry which is preliminary data.</text>
</comment>
<gene>
    <name evidence="1" type="ORF">LCGC14_1231830</name>
</gene>
<dbReference type="AlphaFoldDB" id="A0A0F9L8C1"/>
<sequence>MIITRHRIQTAIKRYANAFADASWKGGGDPADIPSIEQELKNAKLHLNLLVLLIVPAGGLDVERTEK</sequence>
<dbReference type="EMBL" id="LAZR01006580">
    <property type="protein sequence ID" value="KKM91109.1"/>
    <property type="molecule type" value="Genomic_DNA"/>
</dbReference>
<reference evidence="1" key="1">
    <citation type="journal article" date="2015" name="Nature">
        <title>Complex archaea that bridge the gap between prokaryotes and eukaryotes.</title>
        <authorList>
            <person name="Spang A."/>
            <person name="Saw J.H."/>
            <person name="Jorgensen S.L."/>
            <person name="Zaremba-Niedzwiedzka K."/>
            <person name="Martijn J."/>
            <person name="Lind A.E."/>
            <person name="van Eijk R."/>
            <person name="Schleper C."/>
            <person name="Guy L."/>
            <person name="Ettema T.J."/>
        </authorList>
    </citation>
    <scope>NUCLEOTIDE SEQUENCE</scope>
</reference>
<evidence type="ECO:0000313" key="1">
    <source>
        <dbReference type="EMBL" id="KKM91109.1"/>
    </source>
</evidence>
<protein>
    <submittedName>
        <fullName evidence="1">Uncharacterized protein</fullName>
    </submittedName>
</protein>
<name>A0A0F9L8C1_9ZZZZ</name>